<evidence type="ECO:0000313" key="3">
    <source>
        <dbReference type="Proteomes" id="UP000541610"/>
    </source>
</evidence>
<feature type="compositionally biased region" description="Polar residues" evidence="1">
    <location>
        <begin position="84"/>
        <end position="101"/>
    </location>
</feature>
<feature type="region of interest" description="Disordered" evidence="1">
    <location>
        <begin position="84"/>
        <end position="119"/>
    </location>
</feature>
<protein>
    <submittedName>
        <fullName evidence="2">Uncharacterized protein</fullName>
    </submittedName>
</protein>
<accession>A0A7J6PDZ2</accession>
<dbReference type="EMBL" id="JABANP010000038">
    <property type="protein sequence ID" value="KAF4693986.1"/>
    <property type="molecule type" value="Genomic_DNA"/>
</dbReference>
<gene>
    <name evidence="2" type="ORF">FOZ60_009426</name>
</gene>
<evidence type="ECO:0000313" key="2">
    <source>
        <dbReference type="EMBL" id="KAF4693986.1"/>
    </source>
</evidence>
<dbReference type="AlphaFoldDB" id="A0A7J6PDZ2"/>
<evidence type="ECO:0000256" key="1">
    <source>
        <dbReference type="SAM" id="MobiDB-lite"/>
    </source>
</evidence>
<feature type="compositionally biased region" description="Basic and acidic residues" evidence="1">
    <location>
        <begin position="1"/>
        <end position="14"/>
    </location>
</feature>
<reference evidence="2 3" key="1">
    <citation type="submission" date="2020-04" db="EMBL/GenBank/DDBJ databases">
        <title>Perkinsus olseni comparative genomics.</title>
        <authorList>
            <person name="Bogema D.R."/>
        </authorList>
    </citation>
    <scope>NUCLEOTIDE SEQUENCE [LARGE SCALE GENOMIC DNA]</scope>
    <source>
        <strain evidence="2">00978-12</strain>
    </source>
</reference>
<proteinExistence type="predicted"/>
<dbReference type="OrthoDB" id="10355171at2759"/>
<comment type="caution">
    <text evidence="2">The sequence shown here is derived from an EMBL/GenBank/DDBJ whole genome shotgun (WGS) entry which is preliminary data.</text>
</comment>
<dbReference type="Proteomes" id="UP000541610">
    <property type="component" value="Unassembled WGS sequence"/>
</dbReference>
<name>A0A7J6PDZ2_PEROL</name>
<sequence>MTNPPKADDPDDSAHSTGIKTRHSPRLGAEGSLQPLLVEATSHIIETNRKVNKEMFQALTNQLAETNKMLSNQMAALCNAMSETAHSMRTSPTPSQQSFPTDDTLKPSRKTSKSVNISNDEVATKAKKTVDKADLSFLGSHSNGVTNYWTGDSDDRSVTRLKTLLEGQHLYRFGDWAEVAAMTVEHSNMYSTFEDLHDALWVYLTKEYSSSHDDETSRGKLQALKMNTVKNDAEVVTAYDRYLQRFGLIRIEFLHEHVEDCESSRLRNSEELAHYFYHGLSDRVKHKLISEIKDAAIYKDLDRLKDITRHVCRVLSKKAKTKSPSAPALDSQEEIVDISRPFYNRSFRQAEANNVEATITNDHIKTFKCQRCLSNDHSTVLCPASDAKELRPMPVEQRKLIFDRVKAKRTPTTTTVKDSQVNLVALSTSKTRSDSGLTNIDIYLNTDNKLRYKQSALVDSGHAATSSDGSKDPIPIDTAVVLPVTFSTTECATITIKCYVYPDLSHQMLLSSSVLREAGCLWFMLPGYADCMLLGESAQELRDILDTLGIQPRPLERSSSLAPTISASTASTFKPYATTAWTPTGNLPIA</sequence>
<feature type="region of interest" description="Disordered" evidence="1">
    <location>
        <begin position="1"/>
        <end position="31"/>
    </location>
</feature>
<organism evidence="2 3">
    <name type="scientific">Perkinsus olseni</name>
    <name type="common">Perkinsus atlanticus</name>
    <dbReference type="NCBI Taxonomy" id="32597"/>
    <lineage>
        <taxon>Eukaryota</taxon>
        <taxon>Sar</taxon>
        <taxon>Alveolata</taxon>
        <taxon>Perkinsozoa</taxon>
        <taxon>Perkinsea</taxon>
        <taxon>Perkinsida</taxon>
        <taxon>Perkinsidae</taxon>
        <taxon>Perkinsus</taxon>
    </lineage>
</organism>